<dbReference type="InParanoid" id="A0A482X5Q9"/>
<proteinExistence type="predicted"/>
<evidence type="ECO:0008006" key="4">
    <source>
        <dbReference type="Google" id="ProtNLM"/>
    </source>
</evidence>
<dbReference type="OrthoDB" id="6776482at2759"/>
<keyword evidence="3" id="KW-1185">Reference proteome</keyword>
<gene>
    <name evidence="2" type="ORF">LSTR_LSTR007504</name>
</gene>
<accession>A0A482X5Q9</accession>
<dbReference type="EMBL" id="QKKF02018119">
    <property type="protein sequence ID" value="RZF40621.1"/>
    <property type="molecule type" value="Genomic_DNA"/>
</dbReference>
<dbReference type="Proteomes" id="UP000291343">
    <property type="component" value="Unassembled WGS sequence"/>
</dbReference>
<protein>
    <recommendedName>
        <fullName evidence="4">Nucleocapsid protein</fullName>
    </recommendedName>
</protein>
<reference evidence="2 3" key="1">
    <citation type="journal article" date="2017" name="Gigascience">
        <title>Genome sequence of the small brown planthopper, Laodelphax striatellus.</title>
        <authorList>
            <person name="Zhu J."/>
            <person name="Jiang F."/>
            <person name="Wang X."/>
            <person name="Yang P."/>
            <person name="Bao Y."/>
            <person name="Zhao W."/>
            <person name="Wang W."/>
            <person name="Lu H."/>
            <person name="Wang Q."/>
            <person name="Cui N."/>
            <person name="Li J."/>
            <person name="Chen X."/>
            <person name="Luo L."/>
            <person name="Yu J."/>
            <person name="Kang L."/>
            <person name="Cui F."/>
        </authorList>
    </citation>
    <scope>NUCLEOTIDE SEQUENCE [LARGE SCALE GENOMIC DNA]</scope>
    <source>
        <strain evidence="2">Lst14</strain>
    </source>
</reference>
<name>A0A482X5Q9_LAOST</name>
<comment type="caution">
    <text evidence="2">The sequence shown here is derived from an EMBL/GenBank/DDBJ whole genome shotgun (WGS) entry which is preliminary data.</text>
</comment>
<dbReference type="AlphaFoldDB" id="A0A482X5Q9"/>
<feature type="region of interest" description="Disordered" evidence="1">
    <location>
        <begin position="1"/>
        <end position="33"/>
    </location>
</feature>
<evidence type="ECO:0000313" key="2">
    <source>
        <dbReference type="EMBL" id="RZF40621.1"/>
    </source>
</evidence>
<evidence type="ECO:0000313" key="3">
    <source>
        <dbReference type="Proteomes" id="UP000291343"/>
    </source>
</evidence>
<organism evidence="2 3">
    <name type="scientific">Laodelphax striatellus</name>
    <name type="common">Small brown planthopper</name>
    <name type="synonym">Delphax striatella</name>
    <dbReference type="NCBI Taxonomy" id="195883"/>
    <lineage>
        <taxon>Eukaryota</taxon>
        <taxon>Metazoa</taxon>
        <taxon>Ecdysozoa</taxon>
        <taxon>Arthropoda</taxon>
        <taxon>Hexapoda</taxon>
        <taxon>Insecta</taxon>
        <taxon>Pterygota</taxon>
        <taxon>Neoptera</taxon>
        <taxon>Paraneoptera</taxon>
        <taxon>Hemiptera</taxon>
        <taxon>Auchenorrhyncha</taxon>
        <taxon>Fulgoroidea</taxon>
        <taxon>Delphacidae</taxon>
        <taxon>Criomorphinae</taxon>
        <taxon>Laodelphax</taxon>
    </lineage>
</organism>
<sequence length="296" mass="33766">MSDLTQTKMNTDEESNQGETSAPPVKKSTTFIQKTKDFLQKRKAGETSEPPSKRINLDVGHKGSVLKWIVMCHLRLLDAIKQKNYNNLHLGTQLTSAITTTHNILRQEANGDESKLAEKAAKGFLIKWDKKEVTLSLENMRSLLEQTAACFNLGYKKATDEQNMWYSTAAPYLTFLISFNQRLKEIRAGHTMLPMPENTSPSERYKYNIRYYGFNQAHSVLMDGISFAPEKKSSIGQSLGIGAALIQIYRTKNQPTKFRKKWMDAVVRDLKHIQEIDKMAPLHHSWSSQRRDVLDG</sequence>
<evidence type="ECO:0000256" key="1">
    <source>
        <dbReference type="SAM" id="MobiDB-lite"/>
    </source>
</evidence>